<dbReference type="RefSeq" id="WP_125640975.1">
    <property type="nucleotide sequence ID" value="NZ_JBHSSJ010000005.1"/>
</dbReference>
<accession>A0ABW1TPF3</accession>
<organism evidence="2 3">
    <name type="scientific">Levilactobacillus tangyuanensis</name>
    <dbReference type="NCBI Taxonomy" id="2486021"/>
    <lineage>
        <taxon>Bacteria</taxon>
        <taxon>Bacillati</taxon>
        <taxon>Bacillota</taxon>
        <taxon>Bacilli</taxon>
        <taxon>Lactobacillales</taxon>
        <taxon>Lactobacillaceae</taxon>
        <taxon>Levilactobacillus</taxon>
    </lineage>
</organism>
<feature type="transmembrane region" description="Helical" evidence="1">
    <location>
        <begin position="7"/>
        <end position="26"/>
    </location>
</feature>
<keyword evidence="1" id="KW-1133">Transmembrane helix</keyword>
<gene>
    <name evidence="2" type="ORF">ACFQET_05600</name>
</gene>
<evidence type="ECO:0000313" key="2">
    <source>
        <dbReference type="EMBL" id="MFC6274987.1"/>
    </source>
</evidence>
<keyword evidence="1" id="KW-0472">Membrane</keyword>
<sequence length="62" mass="6849">MKNDKMVLSILVVLAVIFLGLVLVLMKSVFWALFPLAFAALALVCYGVDSLMAKYNRGDREA</sequence>
<evidence type="ECO:0000313" key="3">
    <source>
        <dbReference type="Proteomes" id="UP001596191"/>
    </source>
</evidence>
<protein>
    <recommendedName>
        <fullName evidence="4">DUF1056 family protein</fullName>
    </recommendedName>
</protein>
<comment type="caution">
    <text evidence="2">The sequence shown here is derived from an EMBL/GenBank/DDBJ whole genome shotgun (WGS) entry which is preliminary data.</text>
</comment>
<proteinExistence type="predicted"/>
<evidence type="ECO:0000256" key="1">
    <source>
        <dbReference type="SAM" id="Phobius"/>
    </source>
</evidence>
<dbReference type="EMBL" id="JBHSSJ010000005">
    <property type="protein sequence ID" value="MFC6274987.1"/>
    <property type="molecule type" value="Genomic_DNA"/>
</dbReference>
<keyword evidence="3" id="KW-1185">Reference proteome</keyword>
<keyword evidence="1" id="KW-0812">Transmembrane</keyword>
<evidence type="ECO:0008006" key="4">
    <source>
        <dbReference type="Google" id="ProtNLM"/>
    </source>
</evidence>
<name>A0ABW1TPF3_9LACO</name>
<dbReference type="Proteomes" id="UP001596191">
    <property type="component" value="Unassembled WGS sequence"/>
</dbReference>
<reference evidence="3" key="1">
    <citation type="journal article" date="2019" name="Int. J. Syst. Evol. Microbiol.">
        <title>The Global Catalogue of Microorganisms (GCM) 10K type strain sequencing project: providing services to taxonomists for standard genome sequencing and annotation.</title>
        <authorList>
            <consortium name="The Broad Institute Genomics Platform"/>
            <consortium name="The Broad Institute Genome Sequencing Center for Infectious Disease"/>
            <person name="Wu L."/>
            <person name="Ma J."/>
        </authorList>
    </citation>
    <scope>NUCLEOTIDE SEQUENCE [LARGE SCALE GENOMIC DNA]</scope>
    <source>
        <strain evidence="3">CCM 8907</strain>
    </source>
</reference>
<feature type="transmembrane region" description="Helical" evidence="1">
    <location>
        <begin position="32"/>
        <end position="52"/>
    </location>
</feature>